<keyword evidence="3" id="KW-1185">Reference proteome</keyword>
<organism evidence="2 3">
    <name type="scientific">Actinomycetospora cinnamomea</name>
    <dbReference type="NCBI Taxonomy" id="663609"/>
    <lineage>
        <taxon>Bacteria</taxon>
        <taxon>Bacillati</taxon>
        <taxon>Actinomycetota</taxon>
        <taxon>Actinomycetes</taxon>
        <taxon>Pseudonocardiales</taxon>
        <taxon>Pseudonocardiaceae</taxon>
        <taxon>Actinomycetospora</taxon>
    </lineage>
</organism>
<dbReference type="AlphaFoldDB" id="A0A2U1EX95"/>
<evidence type="ECO:0008006" key="4">
    <source>
        <dbReference type="Google" id="ProtNLM"/>
    </source>
</evidence>
<gene>
    <name evidence="2" type="ORF">C8D89_11726</name>
</gene>
<dbReference type="InterPro" id="IPR038607">
    <property type="entry name" value="PhoD-like_sf"/>
</dbReference>
<feature type="region of interest" description="Disordered" evidence="1">
    <location>
        <begin position="370"/>
        <end position="403"/>
    </location>
</feature>
<dbReference type="Proteomes" id="UP000245639">
    <property type="component" value="Unassembled WGS sequence"/>
</dbReference>
<accession>A0A2U1EX95</accession>
<evidence type="ECO:0000256" key="1">
    <source>
        <dbReference type="SAM" id="MobiDB-lite"/>
    </source>
</evidence>
<dbReference type="EMBL" id="QEKW01000017">
    <property type="protein sequence ID" value="PVZ04573.1"/>
    <property type="molecule type" value="Genomic_DNA"/>
</dbReference>
<evidence type="ECO:0000313" key="2">
    <source>
        <dbReference type="EMBL" id="PVZ04573.1"/>
    </source>
</evidence>
<sequence>MTARETVGRAAERALEPVETSLRPAYRWLFRLGRRGSRYAGPSGYDMAPGLMVVQKDEGAGAVHLWVAAFLHRQETDTLRVRVRLLDGDGVAVHAAHHDLTWFVIDDERVVTRWEPGSRLFHRHVPIPTTALRRGEDHTAVAEVVDVVDREHNPHVGEARCQVRLAPRRLEVGASLRVVVGSCYDSYTDDHARLPAAYAAHVPARLGGRPDLTLLLGDQVYADTPWWSYMLQARAVPRSSTLLEYWASWGMQTPRHRADGPGRGLGPVLTDGPTFFLPDDHEFWNNWPHASVTAKHSFLNQARGLFGGLARGLAAARELVAEPTVEVPEHPGDVPAGADERNHLPVHPDEWGRWSRGAFDLFGSFQTRSVREREGGPITRGEFSDDPRRDPTRPPRDGTPGVVHQPLTPPLQIVDLGPVCVSLLDTRTRRTRSRSHARWSRFVDDECLDHLLERAAGADLFVLAMPEPALQAPARWRPSLPGFSDFGIRHYVAQYTAFWNRLVEARAGRPTVLLGGDIHRSHVAHSTSHALVQVVASPFSLVYGYNTWERIKYRNESGPPPAGPLPGSWLPAERTIALRGHPDHRDGFAGLTLERIDAERYRLDVSLCPINLDDPVAAVRYDLVTAGPDIGVHRVRSADPAAQG</sequence>
<dbReference type="InterPro" id="IPR029052">
    <property type="entry name" value="Metallo-depent_PP-like"/>
</dbReference>
<dbReference type="Gene3D" id="3.60.21.70">
    <property type="entry name" value="PhoD-like phosphatase"/>
    <property type="match status" value="1"/>
</dbReference>
<proteinExistence type="predicted"/>
<name>A0A2U1EX95_9PSEU</name>
<dbReference type="SUPFAM" id="SSF56300">
    <property type="entry name" value="Metallo-dependent phosphatases"/>
    <property type="match status" value="1"/>
</dbReference>
<comment type="caution">
    <text evidence="2">The sequence shown here is derived from an EMBL/GenBank/DDBJ whole genome shotgun (WGS) entry which is preliminary data.</text>
</comment>
<reference evidence="2 3" key="1">
    <citation type="submission" date="2018-04" db="EMBL/GenBank/DDBJ databases">
        <title>Genomic Encyclopedia of Type Strains, Phase IV (KMG-IV): sequencing the most valuable type-strain genomes for metagenomic binning, comparative biology and taxonomic classification.</title>
        <authorList>
            <person name="Goeker M."/>
        </authorList>
    </citation>
    <scope>NUCLEOTIDE SEQUENCE [LARGE SCALE GENOMIC DNA]</scope>
    <source>
        <strain evidence="2 3">DSM 45771</strain>
    </source>
</reference>
<evidence type="ECO:0000313" key="3">
    <source>
        <dbReference type="Proteomes" id="UP000245639"/>
    </source>
</evidence>
<dbReference type="RefSeq" id="WP_116710570.1">
    <property type="nucleotide sequence ID" value="NZ_QEKW01000017.1"/>
</dbReference>
<feature type="compositionally biased region" description="Basic and acidic residues" evidence="1">
    <location>
        <begin position="382"/>
        <end position="396"/>
    </location>
</feature>
<protein>
    <recommendedName>
        <fullName evidence="4">PhoD-like phosphatase</fullName>
    </recommendedName>
</protein>
<dbReference type="OrthoDB" id="327733at2"/>